<dbReference type="CDD" id="cd02511">
    <property type="entry name" value="Beta4Glucosyltransferase"/>
    <property type="match status" value="1"/>
</dbReference>
<protein>
    <submittedName>
        <fullName evidence="3">Glycosyltransferase</fullName>
    </submittedName>
</protein>
<dbReference type="STRING" id="1871336.BBG48_04295"/>
<dbReference type="Pfam" id="PF13181">
    <property type="entry name" value="TPR_8"/>
    <property type="match status" value="1"/>
</dbReference>
<keyword evidence="1" id="KW-0802">TPR repeat</keyword>
<dbReference type="Pfam" id="PF13432">
    <property type="entry name" value="TPR_16"/>
    <property type="match status" value="1"/>
</dbReference>
<feature type="repeat" description="TPR" evidence="1">
    <location>
        <begin position="281"/>
        <end position="314"/>
    </location>
</feature>
<organism evidence="3 4">
    <name type="scientific">Criibacterium bergeronii</name>
    <dbReference type="NCBI Taxonomy" id="1871336"/>
    <lineage>
        <taxon>Bacteria</taxon>
        <taxon>Bacillati</taxon>
        <taxon>Bacillota</taxon>
        <taxon>Clostridia</taxon>
        <taxon>Peptostreptococcales</taxon>
        <taxon>Filifactoraceae</taxon>
        <taxon>Criibacterium</taxon>
    </lineage>
</organism>
<accession>A0A371IKA2</accession>
<feature type="repeat" description="TPR" evidence="1">
    <location>
        <begin position="321"/>
        <end position="354"/>
    </location>
</feature>
<proteinExistence type="predicted"/>
<dbReference type="AlphaFoldDB" id="A0A371IKA2"/>
<dbReference type="SUPFAM" id="SSF48452">
    <property type="entry name" value="TPR-like"/>
    <property type="match status" value="1"/>
</dbReference>
<evidence type="ECO:0000256" key="1">
    <source>
        <dbReference type="PROSITE-ProRule" id="PRU00339"/>
    </source>
</evidence>
<dbReference type="EMBL" id="MBEW02000018">
    <property type="protein sequence ID" value="RDY20893.1"/>
    <property type="molecule type" value="Genomic_DNA"/>
</dbReference>
<evidence type="ECO:0000259" key="2">
    <source>
        <dbReference type="Pfam" id="PF00535"/>
    </source>
</evidence>
<dbReference type="SMART" id="SM00028">
    <property type="entry name" value="TPR"/>
    <property type="match status" value="2"/>
</dbReference>
<dbReference type="PANTHER" id="PTHR43630:SF2">
    <property type="entry name" value="GLYCOSYLTRANSFERASE"/>
    <property type="match status" value="1"/>
</dbReference>
<keyword evidence="4" id="KW-1185">Reference proteome</keyword>
<dbReference type="Proteomes" id="UP000093352">
    <property type="component" value="Unassembled WGS sequence"/>
</dbReference>
<dbReference type="GO" id="GO:0016740">
    <property type="term" value="F:transferase activity"/>
    <property type="evidence" value="ECO:0007669"/>
    <property type="project" value="UniProtKB-KW"/>
</dbReference>
<dbReference type="InterPro" id="IPR011990">
    <property type="entry name" value="TPR-like_helical_dom_sf"/>
</dbReference>
<dbReference type="Gene3D" id="3.90.550.10">
    <property type="entry name" value="Spore Coat Polysaccharide Biosynthesis Protein SpsA, Chain A"/>
    <property type="match status" value="1"/>
</dbReference>
<sequence>MMISICIITKNESNKIKKCLENVSKLGYEIVVVDTGSTDDTRNIALQYTDKVYDFEWVDDFSAARNFCASKASNDFIFVIDSDEYLIEFDKKYIQNKLLKNPQCLGSIKRNEKAPFYGENIAELQISYADRIYNKNKYHYVGYVHEQIKPINPLLKNVEASDCVDLPVTVEHDGYMQTPEQKKHKAKRYVDLLEKQLRDENINKYIQKEYTMYQIGKSYVYGGDFVRGYAYLKATLDYDLEPRTPWVLDLIITYMQVLVELRQYDEALQLYGVYDAFDYSADFVFYMGYIHYLIGDYENAISEYKKATKFENSIVKGRNSYLALYNIGVIYEGLGDMENAKAYYKKALPYTMAKESLEQIK</sequence>
<dbReference type="PANTHER" id="PTHR43630">
    <property type="entry name" value="POLY-BETA-1,6-N-ACETYL-D-GLUCOSAMINE SYNTHASE"/>
    <property type="match status" value="1"/>
</dbReference>
<evidence type="ECO:0000313" key="4">
    <source>
        <dbReference type="Proteomes" id="UP000093352"/>
    </source>
</evidence>
<feature type="domain" description="Glycosyltransferase 2-like" evidence="2">
    <location>
        <begin position="4"/>
        <end position="118"/>
    </location>
</feature>
<dbReference type="SUPFAM" id="SSF53448">
    <property type="entry name" value="Nucleotide-diphospho-sugar transferases"/>
    <property type="match status" value="1"/>
</dbReference>
<dbReference type="InterPro" id="IPR019734">
    <property type="entry name" value="TPR_rpt"/>
</dbReference>
<comment type="caution">
    <text evidence="3">The sequence shown here is derived from an EMBL/GenBank/DDBJ whole genome shotgun (WGS) entry which is preliminary data.</text>
</comment>
<name>A0A371IKA2_9FIRM</name>
<dbReference type="Gene3D" id="1.25.40.10">
    <property type="entry name" value="Tetratricopeptide repeat domain"/>
    <property type="match status" value="1"/>
</dbReference>
<evidence type="ECO:0000313" key="3">
    <source>
        <dbReference type="EMBL" id="RDY20893.1"/>
    </source>
</evidence>
<dbReference type="InterPro" id="IPR029044">
    <property type="entry name" value="Nucleotide-diphossugar_trans"/>
</dbReference>
<dbReference type="InterPro" id="IPR001173">
    <property type="entry name" value="Glyco_trans_2-like"/>
</dbReference>
<reference evidence="3 4" key="1">
    <citation type="journal article" date="2016" name="Genome Announc.">
        <title>Draft Genome Sequence of Criibacterium bergeronii gen. nov., sp. nov., Strain CCRI-22567T, Isolated from a Vaginal Sample from a Woman with Bacterial Vaginosis.</title>
        <authorList>
            <person name="Maheux A.F."/>
            <person name="Berube E."/>
            <person name="Boudreau D.K."/>
            <person name="Raymond F."/>
            <person name="Corbeil J."/>
            <person name="Roy P.H."/>
            <person name="Boissinot M."/>
            <person name="Omar R.F."/>
        </authorList>
    </citation>
    <scope>NUCLEOTIDE SEQUENCE [LARGE SCALE GENOMIC DNA]</scope>
    <source>
        <strain evidence="3 4">CCRI-22567</strain>
    </source>
</reference>
<gene>
    <name evidence="3" type="ORF">BBG48_007865</name>
</gene>
<dbReference type="PROSITE" id="PS50005">
    <property type="entry name" value="TPR"/>
    <property type="match status" value="2"/>
</dbReference>
<dbReference type="Pfam" id="PF00535">
    <property type="entry name" value="Glycos_transf_2"/>
    <property type="match status" value="1"/>
</dbReference>